<dbReference type="OrthoDB" id="2396694at2759"/>
<proteinExistence type="predicted"/>
<evidence type="ECO:0000313" key="2">
    <source>
        <dbReference type="EMBL" id="CAG8660115.1"/>
    </source>
</evidence>
<reference evidence="2" key="1">
    <citation type="submission" date="2021-06" db="EMBL/GenBank/DDBJ databases">
        <authorList>
            <person name="Kallberg Y."/>
            <person name="Tangrot J."/>
            <person name="Rosling A."/>
        </authorList>
    </citation>
    <scope>NUCLEOTIDE SEQUENCE</scope>
    <source>
        <strain evidence="2">FL966</strain>
    </source>
</reference>
<keyword evidence="1" id="KW-0812">Transmembrane</keyword>
<keyword evidence="3" id="KW-1185">Reference proteome</keyword>
<protein>
    <submittedName>
        <fullName evidence="2">5232_t:CDS:1</fullName>
    </submittedName>
</protein>
<name>A0A9N9E115_9GLOM</name>
<dbReference type="AlphaFoldDB" id="A0A9N9E115"/>
<gene>
    <name evidence="2" type="ORF">CPELLU_LOCUS9761</name>
</gene>
<dbReference type="EMBL" id="CAJVQA010007671">
    <property type="protein sequence ID" value="CAG8660115.1"/>
    <property type="molecule type" value="Genomic_DNA"/>
</dbReference>
<feature type="transmembrane region" description="Helical" evidence="1">
    <location>
        <begin position="172"/>
        <end position="191"/>
    </location>
</feature>
<comment type="caution">
    <text evidence="2">The sequence shown here is derived from an EMBL/GenBank/DDBJ whole genome shotgun (WGS) entry which is preliminary data.</text>
</comment>
<feature type="transmembrane region" description="Helical" evidence="1">
    <location>
        <begin position="197"/>
        <end position="217"/>
    </location>
</feature>
<dbReference type="Proteomes" id="UP000789759">
    <property type="component" value="Unassembled WGS sequence"/>
</dbReference>
<evidence type="ECO:0000313" key="3">
    <source>
        <dbReference type="Proteomes" id="UP000789759"/>
    </source>
</evidence>
<keyword evidence="1" id="KW-0472">Membrane</keyword>
<feature type="non-terminal residue" evidence="2">
    <location>
        <position position="1"/>
    </location>
</feature>
<sequence>MLKGKRPGILLVENYENNCHKERRVVILFIFNEKMDDNSTKAYDDLLSRLTESSKLRLKDEALCYGLPYGTFGTIDWFITIVEIALTYANIPLYSPWKWGKKYERPKPRELLLKSAKVILPVIYSIVTCHTNWTTVLIAIGQLIPWSIKIANDGYASKVGDDLEKTYRVCGLSLTVILHMIGWIGLGAIIFDPYKNAVEIAAMMIFTTAYLICYHMCCWKYMCKCFHPYPCCLIVFFYVIVTTHILALHFFLAKINNNMNGLPPNIASKISAIIFFIGK</sequence>
<organism evidence="2 3">
    <name type="scientific">Cetraspora pellucida</name>
    <dbReference type="NCBI Taxonomy" id="1433469"/>
    <lineage>
        <taxon>Eukaryota</taxon>
        <taxon>Fungi</taxon>
        <taxon>Fungi incertae sedis</taxon>
        <taxon>Mucoromycota</taxon>
        <taxon>Glomeromycotina</taxon>
        <taxon>Glomeromycetes</taxon>
        <taxon>Diversisporales</taxon>
        <taxon>Gigasporaceae</taxon>
        <taxon>Cetraspora</taxon>
    </lineage>
</organism>
<feature type="transmembrane region" description="Helical" evidence="1">
    <location>
        <begin position="229"/>
        <end position="252"/>
    </location>
</feature>
<accession>A0A9N9E115</accession>
<keyword evidence="1" id="KW-1133">Transmembrane helix</keyword>
<evidence type="ECO:0000256" key="1">
    <source>
        <dbReference type="SAM" id="Phobius"/>
    </source>
</evidence>